<evidence type="ECO:0000256" key="1">
    <source>
        <dbReference type="SAM" id="SignalP"/>
    </source>
</evidence>
<gene>
    <name evidence="2" type="ordered locus">Murru_2026</name>
</gene>
<dbReference type="EMBL" id="CP002999">
    <property type="protein sequence ID" value="AEM71065.1"/>
    <property type="molecule type" value="Genomic_DNA"/>
</dbReference>
<keyword evidence="3" id="KW-1185">Reference proteome</keyword>
<dbReference type="Proteomes" id="UP000008908">
    <property type="component" value="Chromosome"/>
</dbReference>
<dbReference type="OrthoDB" id="679784at2"/>
<dbReference type="RefSeq" id="WP_014033346.1">
    <property type="nucleotide sequence ID" value="NC_015945.1"/>
</dbReference>
<protein>
    <recommendedName>
        <fullName evidence="4">Collagen triple helix repeat-containing protein</fullName>
    </recommendedName>
</protein>
<proteinExistence type="predicted"/>
<dbReference type="KEGG" id="mrs:Murru_2026"/>
<dbReference type="STRING" id="886377.Murru_2026"/>
<dbReference type="Gene3D" id="1.20.5.320">
    <property type="entry name" value="6-Phosphogluconate Dehydrogenase, domain 3"/>
    <property type="match status" value="1"/>
</dbReference>
<keyword evidence="1" id="KW-0732">Signal</keyword>
<reference evidence="2 3" key="2">
    <citation type="journal article" date="2012" name="Stand. Genomic Sci.">
        <title>Complete genome sequence of the facultatively anaerobic, appendaged bacterium Muricauda ruestringensis type strain (B1(T)).</title>
        <authorList>
            <person name="Huntemann M."/>
            <person name="Teshima H."/>
            <person name="Lapidus A."/>
            <person name="Nolan M."/>
            <person name="Lucas S."/>
            <person name="Hammon N."/>
            <person name="Deshpande S."/>
            <person name="Cheng J.F."/>
            <person name="Tapia R."/>
            <person name="Goodwin L.A."/>
            <person name="Pitluck S."/>
            <person name="Liolios K."/>
            <person name="Pagani I."/>
            <person name="Ivanova N."/>
            <person name="Mavromatis K."/>
            <person name="Mikhailova N."/>
            <person name="Pati A."/>
            <person name="Chen A."/>
            <person name="Palaniappan K."/>
            <person name="Land M."/>
            <person name="Hauser L."/>
            <person name="Pan C."/>
            <person name="Brambilla E.M."/>
            <person name="Rohde M."/>
            <person name="Spring S."/>
            <person name="Goker M."/>
            <person name="Detter J.C."/>
            <person name="Bristow J."/>
            <person name="Eisen J.A."/>
            <person name="Markowitz V."/>
            <person name="Hugenholtz P."/>
            <person name="Kyrpides N.C."/>
            <person name="Klenk H.P."/>
            <person name="Woyke T."/>
        </authorList>
    </citation>
    <scope>NUCLEOTIDE SEQUENCE [LARGE SCALE GENOMIC DNA]</scope>
    <source>
        <strain evidence="3">DSM 13258 / LMG 19739 / B1</strain>
    </source>
</reference>
<sequence length="192" mass="20913">MKTKKTLLKNIFLFSIGICLSLALGCSGEDGETGLQGPAGKDGADGQDGQDGNANVIASEWIDIEWTEKVTAEWAYMDIPVEGIMEYVENGGIAMMYLKTADTIILGLPFTSSFEGGSSYYFRYGKFSTDDVIWEGFRFNMQGHGTAINVAQSLDYAVRYVLVPANMAQANGMASKMPKTYEETVSLLGISY</sequence>
<dbReference type="AlphaFoldDB" id="G2PL36"/>
<dbReference type="HOGENOM" id="CLU_1413784_0_0_10"/>
<dbReference type="PROSITE" id="PS51257">
    <property type="entry name" value="PROKAR_LIPOPROTEIN"/>
    <property type="match status" value="1"/>
</dbReference>
<reference evidence="3" key="1">
    <citation type="submission" date="2011-08" db="EMBL/GenBank/DDBJ databases">
        <title>The complete genome of Muricauda ruestringensis DSM 13258.</title>
        <authorList>
            <person name="Lucas S."/>
            <person name="Han J."/>
            <person name="Lapidus A."/>
            <person name="Bruce D."/>
            <person name="Goodwin L."/>
            <person name="Pitluck S."/>
            <person name="Peters L."/>
            <person name="Kyrpides N."/>
            <person name="Mavromatis K."/>
            <person name="Ivanova N."/>
            <person name="Ovchinnikova G."/>
            <person name="Teshima H."/>
            <person name="Detter J.C."/>
            <person name="Tapia R."/>
            <person name="Han C."/>
            <person name="Land M."/>
            <person name="Hauser L."/>
            <person name="Markowitz V."/>
            <person name="Cheng J.-F."/>
            <person name="Hugenholtz P."/>
            <person name="Woyke T."/>
            <person name="Wu D."/>
            <person name="Spring S."/>
            <person name="Schroeder M."/>
            <person name="Brambilla E."/>
            <person name="Klenk H.-P."/>
            <person name="Eisen J.A."/>
        </authorList>
    </citation>
    <scope>NUCLEOTIDE SEQUENCE [LARGE SCALE GENOMIC DNA]</scope>
    <source>
        <strain evidence="3">DSM 13258 / LMG 19739 / B1</strain>
    </source>
</reference>
<feature type="signal peptide" evidence="1">
    <location>
        <begin position="1"/>
        <end position="25"/>
    </location>
</feature>
<evidence type="ECO:0000313" key="2">
    <source>
        <dbReference type="EMBL" id="AEM71065.1"/>
    </source>
</evidence>
<evidence type="ECO:0008006" key="4">
    <source>
        <dbReference type="Google" id="ProtNLM"/>
    </source>
</evidence>
<evidence type="ECO:0000313" key="3">
    <source>
        <dbReference type="Proteomes" id="UP000008908"/>
    </source>
</evidence>
<feature type="chain" id="PRO_5003435507" description="Collagen triple helix repeat-containing protein" evidence="1">
    <location>
        <begin position="26"/>
        <end position="192"/>
    </location>
</feature>
<name>G2PL36_ALLRU</name>
<organism evidence="2 3">
    <name type="scientific">Allomuricauda ruestringensis (strain DSM 13258 / CIP 107369 / LMG 19739 / B1)</name>
    <name type="common">Muricauda ruestringensis</name>
    <dbReference type="NCBI Taxonomy" id="886377"/>
    <lineage>
        <taxon>Bacteria</taxon>
        <taxon>Pseudomonadati</taxon>
        <taxon>Bacteroidota</taxon>
        <taxon>Flavobacteriia</taxon>
        <taxon>Flavobacteriales</taxon>
        <taxon>Flavobacteriaceae</taxon>
        <taxon>Flagellimonas</taxon>
    </lineage>
</organism>
<accession>G2PL36</accession>